<keyword evidence="1" id="KW-0687">Ribonucleoprotein</keyword>
<organism evidence="1 2">
    <name type="scientific">Phyllostomus discolor</name>
    <name type="common">pale spear-nosed bat</name>
    <dbReference type="NCBI Taxonomy" id="89673"/>
    <lineage>
        <taxon>Eukaryota</taxon>
        <taxon>Metazoa</taxon>
        <taxon>Chordata</taxon>
        <taxon>Craniata</taxon>
        <taxon>Vertebrata</taxon>
        <taxon>Euteleostomi</taxon>
        <taxon>Mammalia</taxon>
        <taxon>Eutheria</taxon>
        <taxon>Laurasiatheria</taxon>
        <taxon>Chiroptera</taxon>
        <taxon>Yangochiroptera</taxon>
        <taxon>Phyllostomidae</taxon>
        <taxon>Phyllostominae</taxon>
        <taxon>Phyllostomus</taxon>
    </lineage>
</organism>
<name>A0A833ZXJ8_9CHIR</name>
<reference evidence="1 2" key="1">
    <citation type="journal article" date="2020" name="Nature">
        <title>Six reference-quality genomes reveal evolution of bat adaptations.</title>
        <authorList>
            <person name="Jebb D."/>
            <person name="Huang Z."/>
            <person name="Pippel M."/>
            <person name="Hughes G.M."/>
            <person name="Lavrichenko K."/>
            <person name="Devanna P."/>
            <person name="Winkler S."/>
            <person name="Jermiin L.S."/>
            <person name="Skirmuntt E.C."/>
            <person name="Katzourakis A."/>
            <person name="Burkitt-Gray L."/>
            <person name="Ray D.A."/>
            <person name="Sullivan K.A.M."/>
            <person name="Roscito J.G."/>
            <person name="Kirilenko B.M."/>
            <person name="Davalos L.M."/>
            <person name="Corthals A.P."/>
            <person name="Power M.L."/>
            <person name="Jones G."/>
            <person name="Ransome R.D."/>
            <person name="Dechmann D.K.N."/>
            <person name="Locatelli A.G."/>
            <person name="Puechmaille S.J."/>
            <person name="Fedrigo O."/>
            <person name="Jarvis E.D."/>
            <person name="Hiller M."/>
            <person name="Vernes S.C."/>
            <person name="Myers E.W."/>
            <person name="Teeling E.C."/>
        </authorList>
    </citation>
    <scope>NUCLEOTIDE SEQUENCE [LARGE SCALE GENOMIC DNA]</scope>
    <source>
        <strain evidence="1">Bat1K_MPI-CBG_1</strain>
    </source>
</reference>
<dbReference type="PANTHER" id="PTHR15909">
    <property type="entry name" value="39S RIBOSOMAL PROTEIN L35, MITOCHONDRIAL"/>
    <property type="match status" value="1"/>
</dbReference>
<evidence type="ECO:0000313" key="2">
    <source>
        <dbReference type="Proteomes" id="UP000664940"/>
    </source>
</evidence>
<proteinExistence type="predicted"/>
<dbReference type="AlphaFoldDB" id="A0A833ZXJ8"/>
<accession>A0A833ZXJ8</accession>
<protein>
    <submittedName>
        <fullName evidence="1">Mitochondrial ribosomal protein L35</fullName>
    </submittedName>
</protein>
<keyword evidence="1" id="KW-0689">Ribosomal protein</keyword>
<dbReference type="PANTHER" id="PTHR15909:SF0">
    <property type="entry name" value="LARGE RIBOSOMAL SUBUNIT PROTEIN BL35M"/>
    <property type="match status" value="1"/>
</dbReference>
<dbReference type="EMBL" id="JABVXQ010000006">
    <property type="protein sequence ID" value="KAF6104862.1"/>
    <property type="molecule type" value="Genomic_DNA"/>
</dbReference>
<dbReference type="Proteomes" id="UP000664940">
    <property type="component" value="Unassembled WGS sequence"/>
</dbReference>
<dbReference type="GO" id="GO:0005840">
    <property type="term" value="C:ribosome"/>
    <property type="evidence" value="ECO:0007669"/>
    <property type="project" value="UniProtKB-KW"/>
</dbReference>
<dbReference type="InterPro" id="IPR019338">
    <property type="entry name" value="Ribosomal_bL35m"/>
</dbReference>
<gene>
    <name evidence="1" type="ORF">HJG60_013216</name>
</gene>
<dbReference type="GO" id="GO:0005739">
    <property type="term" value="C:mitochondrion"/>
    <property type="evidence" value="ECO:0007669"/>
    <property type="project" value="UniProtKB-SubCell"/>
</dbReference>
<evidence type="ECO:0000313" key="1">
    <source>
        <dbReference type="EMBL" id="KAF6104862.1"/>
    </source>
</evidence>
<sequence>MAISAFAGAVRVASGILRPLNILASSAYQNCAKNACLRSSLSARQFCHIQTAVSSAPGLVTSVRSLTCGPTATILNRYSIFE</sequence>
<dbReference type="GO" id="GO:1990904">
    <property type="term" value="C:ribonucleoprotein complex"/>
    <property type="evidence" value="ECO:0007669"/>
    <property type="project" value="UniProtKB-KW"/>
</dbReference>
<comment type="caution">
    <text evidence="1">The sequence shown here is derived from an EMBL/GenBank/DDBJ whole genome shotgun (WGS) entry which is preliminary data.</text>
</comment>